<evidence type="ECO:0000256" key="5">
    <source>
        <dbReference type="ARBA" id="ARBA00017467"/>
    </source>
</evidence>
<evidence type="ECO:0000256" key="4">
    <source>
        <dbReference type="ARBA" id="ARBA00011335"/>
    </source>
</evidence>
<feature type="compositionally biased region" description="Basic and acidic residues" evidence="11">
    <location>
        <begin position="357"/>
        <end position="375"/>
    </location>
</feature>
<keyword evidence="13" id="KW-0689">Ribosomal protein</keyword>
<evidence type="ECO:0000256" key="6">
    <source>
        <dbReference type="ARBA" id="ARBA00022692"/>
    </source>
</evidence>
<comment type="caution">
    <text evidence="13">The sequence shown here is derived from an EMBL/GenBank/DDBJ whole genome shotgun (WGS) entry which is preliminary data.</text>
</comment>
<evidence type="ECO:0000256" key="3">
    <source>
        <dbReference type="ARBA" id="ARBA00009731"/>
    </source>
</evidence>
<evidence type="ECO:0000256" key="9">
    <source>
        <dbReference type="ARBA" id="ARBA00023136"/>
    </source>
</evidence>
<dbReference type="InterPro" id="IPR013969">
    <property type="entry name" value="Oligosacch_biosynth_Alg14"/>
</dbReference>
<protein>
    <recommendedName>
        <fullName evidence="5">UDP-N-acetylglucosamine transferase subunit ALG14</fullName>
    </recommendedName>
    <alternativeName>
        <fullName evidence="10">Asparagine-linked glycosylation protein 14</fullName>
    </alternativeName>
</protein>
<accession>A0AAN6GZD8</accession>
<dbReference type="InterPro" id="IPR031309">
    <property type="entry name" value="Ribosomal_uL5_C"/>
</dbReference>
<keyword evidence="13" id="KW-0687">Ribonucleoprotein</keyword>
<feature type="region of interest" description="Disordered" evidence="11">
    <location>
        <begin position="357"/>
        <end position="406"/>
    </location>
</feature>
<keyword evidence="9" id="KW-0472">Membrane</keyword>
<dbReference type="PANTHER" id="PTHR12154">
    <property type="entry name" value="GLYCOSYL TRANSFERASE-RELATED"/>
    <property type="match status" value="1"/>
</dbReference>
<keyword evidence="7" id="KW-0256">Endoplasmic reticulum</keyword>
<dbReference type="GO" id="GO:0006488">
    <property type="term" value="P:dolichol-linked oligosaccharide biosynthetic process"/>
    <property type="evidence" value="ECO:0007669"/>
    <property type="project" value="InterPro"/>
</dbReference>
<dbReference type="Gene3D" id="3.30.1440.10">
    <property type="match status" value="1"/>
</dbReference>
<feature type="compositionally biased region" description="Low complexity" evidence="11">
    <location>
        <begin position="382"/>
        <end position="397"/>
    </location>
</feature>
<dbReference type="EMBL" id="JAPDMZ010000016">
    <property type="protein sequence ID" value="KAK0556401.1"/>
    <property type="molecule type" value="Genomic_DNA"/>
</dbReference>
<sequence>MNSRAPNVRTIALIIPSLRKRLPLVGAYYQQNKKERGHKRNANETIKVAVFLGSGGHTAEMLTLVSSLDPDRYRQRVYYVSDGDQLSANKARQLETRLVSARTGQIQQTTSATESAHFQVKELPRARRVHQSFATTPLSAARSFLVCLDHVVTRPLSATWHRRSTRSTSTNATSSYTQKDDVFADLLLLNGPGTCVPLVLAVYVRKFFGLHAPHIMYIESFARVQSLSLSAKLLKGLVDTFVVQWPEASKDAECRGWLREARQTNPHIRRAEDGKLILNGTPALMRAELCNVQPRRTILQLVGMLPHYVEPRTATPQRPLTIGPTGLSRLQEHYNSVLAPDLLYMTYDAGLETATEEERAAEAHKAATKGVREWDTTSPYTQNRPNRPPRGNRQPQPLSKPISSTDPLRDLVRLEKVVITAFHKAAIGNKNALVPLVAQFRAITGVSPLGSLSDPAMLVGGRGGGGPPDLTRGHIEVVKARVGAASFKLRPGMPVGVKATLPGPLGLDFLDVLVTFVLPRLRGFQGFLLPPSSQPPASPAAMSGVVSLGMGPDAMALFPQTEVNWDQYPLRGLGFQIDCITNQRGKHATERARTLLSGLGLPFVRRAAL</sequence>
<evidence type="ECO:0000256" key="10">
    <source>
        <dbReference type="ARBA" id="ARBA00032062"/>
    </source>
</evidence>
<comment type="subcellular location">
    <subcellularLocation>
        <location evidence="1">Endoplasmic reticulum membrane</location>
        <topology evidence="1">Single-pass membrane protein</topology>
    </subcellularLocation>
    <subcellularLocation>
        <location evidence="2">Nucleus membrane</location>
        <topology evidence="2">Single-pass membrane protein</topology>
    </subcellularLocation>
</comment>
<evidence type="ECO:0000259" key="12">
    <source>
        <dbReference type="Pfam" id="PF00673"/>
    </source>
</evidence>
<proteinExistence type="inferred from homology"/>
<dbReference type="GO" id="GO:0043541">
    <property type="term" value="C:UDP-N-acetylglucosamine transferase complex"/>
    <property type="evidence" value="ECO:0007669"/>
    <property type="project" value="TreeGrafter"/>
</dbReference>
<evidence type="ECO:0000256" key="8">
    <source>
        <dbReference type="ARBA" id="ARBA00022989"/>
    </source>
</evidence>
<dbReference type="InterPro" id="IPR022803">
    <property type="entry name" value="Ribosomal_uL5_dom_sf"/>
</dbReference>
<name>A0AAN6GZD8_9BASI</name>
<evidence type="ECO:0000256" key="11">
    <source>
        <dbReference type="SAM" id="MobiDB-lite"/>
    </source>
</evidence>
<feature type="domain" description="Large ribosomal subunit protein uL5 C-terminal" evidence="12">
    <location>
        <begin position="494"/>
        <end position="603"/>
    </location>
</feature>
<evidence type="ECO:0000256" key="1">
    <source>
        <dbReference type="ARBA" id="ARBA00004389"/>
    </source>
</evidence>
<dbReference type="GO" id="GO:0004577">
    <property type="term" value="F:N-acetylglucosaminyldiphosphodolichol N-acetylglucosaminyltransferase activity"/>
    <property type="evidence" value="ECO:0007669"/>
    <property type="project" value="TreeGrafter"/>
</dbReference>
<evidence type="ECO:0000313" key="14">
    <source>
        <dbReference type="Proteomes" id="UP001176517"/>
    </source>
</evidence>
<evidence type="ECO:0000256" key="7">
    <source>
        <dbReference type="ARBA" id="ARBA00022824"/>
    </source>
</evidence>
<dbReference type="Pfam" id="PF08660">
    <property type="entry name" value="Alg14"/>
    <property type="match status" value="1"/>
</dbReference>
<comment type="subunit">
    <text evidence="4">Heterodimer with ALG13 to form a functional enzyme.</text>
</comment>
<gene>
    <name evidence="13" type="primary">mrpl7</name>
    <name evidence="13" type="ORF">OC846_001226</name>
</gene>
<keyword evidence="6" id="KW-0812">Transmembrane</keyword>
<keyword evidence="14" id="KW-1185">Reference proteome</keyword>
<reference evidence="13" key="1">
    <citation type="journal article" date="2023" name="PhytoFront">
        <title>Draft Genome Resources of Seven Strains of Tilletia horrida, Causal Agent of Kernel Smut of Rice.</title>
        <authorList>
            <person name="Khanal S."/>
            <person name="Antony Babu S."/>
            <person name="Zhou X.G."/>
        </authorList>
    </citation>
    <scope>NUCLEOTIDE SEQUENCE</scope>
    <source>
        <strain evidence="13">TX6</strain>
    </source>
</reference>
<evidence type="ECO:0000313" key="13">
    <source>
        <dbReference type="EMBL" id="KAK0556401.1"/>
    </source>
</evidence>
<dbReference type="AlphaFoldDB" id="A0AAN6GZD8"/>
<dbReference type="PANTHER" id="PTHR12154:SF4">
    <property type="entry name" value="UDP-N-ACETYLGLUCOSAMINE TRANSFERASE SUBUNIT ALG14 HOMOLOG"/>
    <property type="match status" value="1"/>
</dbReference>
<dbReference type="Pfam" id="PF00673">
    <property type="entry name" value="Ribosomal_L5_C"/>
    <property type="match status" value="1"/>
</dbReference>
<dbReference type="GO" id="GO:0005840">
    <property type="term" value="C:ribosome"/>
    <property type="evidence" value="ECO:0007669"/>
    <property type="project" value="UniProtKB-KW"/>
</dbReference>
<comment type="similarity">
    <text evidence="3">Belongs to the ALG14 family.</text>
</comment>
<dbReference type="Proteomes" id="UP001176517">
    <property type="component" value="Unassembled WGS sequence"/>
</dbReference>
<evidence type="ECO:0000256" key="2">
    <source>
        <dbReference type="ARBA" id="ARBA00004590"/>
    </source>
</evidence>
<dbReference type="SUPFAM" id="SSF55282">
    <property type="entry name" value="RL5-like"/>
    <property type="match status" value="1"/>
</dbReference>
<dbReference type="GO" id="GO:0031965">
    <property type="term" value="C:nuclear membrane"/>
    <property type="evidence" value="ECO:0007669"/>
    <property type="project" value="UniProtKB-SubCell"/>
</dbReference>
<organism evidence="13 14">
    <name type="scientific">Tilletia horrida</name>
    <dbReference type="NCBI Taxonomy" id="155126"/>
    <lineage>
        <taxon>Eukaryota</taxon>
        <taxon>Fungi</taxon>
        <taxon>Dikarya</taxon>
        <taxon>Basidiomycota</taxon>
        <taxon>Ustilaginomycotina</taxon>
        <taxon>Exobasidiomycetes</taxon>
        <taxon>Tilletiales</taxon>
        <taxon>Tilletiaceae</taxon>
        <taxon>Tilletia</taxon>
    </lineage>
</organism>
<keyword evidence="8" id="KW-1133">Transmembrane helix</keyword>